<evidence type="ECO:0000313" key="1">
    <source>
        <dbReference type="EMBL" id="JAH04305.1"/>
    </source>
</evidence>
<accession>A0A0E9PJR4</accession>
<dbReference type="AlphaFoldDB" id="A0A0E9PJR4"/>
<organism evidence="1">
    <name type="scientific">Anguilla anguilla</name>
    <name type="common">European freshwater eel</name>
    <name type="synonym">Muraena anguilla</name>
    <dbReference type="NCBI Taxonomy" id="7936"/>
    <lineage>
        <taxon>Eukaryota</taxon>
        <taxon>Metazoa</taxon>
        <taxon>Chordata</taxon>
        <taxon>Craniata</taxon>
        <taxon>Vertebrata</taxon>
        <taxon>Euteleostomi</taxon>
        <taxon>Actinopterygii</taxon>
        <taxon>Neopterygii</taxon>
        <taxon>Teleostei</taxon>
        <taxon>Anguilliformes</taxon>
        <taxon>Anguillidae</taxon>
        <taxon>Anguilla</taxon>
    </lineage>
</organism>
<protein>
    <submittedName>
        <fullName evidence="1">Uncharacterized protein</fullName>
    </submittedName>
</protein>
<dbReference type="EMBL" id="GBXM01104272">
    <property type="protein sequence ID" value="JAH04305.1"/>
    <property type="molecule type" value="Transcribed_RNA"/>
</dbReference>
<reference evidence="1" key="2">
    <citation type="journal article" date="2015" name="Fish Shellfish Immunol.">
        <title>Early steps in the European eel (Anguilla anguilla)-Vibrio vulnificus interaction in the gills: Role of the RtxA13 toxin.</title>
        <authorList>
            <person name="Callol A."/>
            <person name="Pajuelo D."/>
            <person name="Ebbesson L."/>
            <person name="Teles M."/>
            <person name="MacKenzie S."/>
            <person name="Amaro C."/>
        </authorList>
    </citation>
    <scope>NUCLEOTIDE SEQUENCE</scope>
</reference>
<name>A0A0E9PJR4_ANGAN</name>
<sequence length="33" mass="3785">MHAETCRNLNSHCPKRGITDDYVYMMKQASGVK</sequence>
<proteinExistence type="predicted"/>
<reference evidence="1" key="1">
    <citation type="submission" date="2014-11" db="EMBL/GenBank/DDBJ databases">
        <authorList>
            <person name="Amaro Gonzalez C."/>
        </authorList>
    </citation>
    <scope>NUCLEOTIDE SEQUENCE</scope>
</reference>